<keyword evidence="2" id="KW-1185">Reference proteome</keyword>
<gene>
    <name evidence="1" type="ORF">LY89DRAFT_150148</name>
</gene>
<name>A0A194X1Q4_MOLSC</name>
<dbReference type="RefSeq" id="XP_018068269.1">
    <property type="nucleotide sequence ID" value="XM_018205390.1"/>
</dbReference>
<dbReference type="AlphaFoldDB" id="A0A194X1Q4"/>
<dbReference type="EMBL" id="KQ947421">
    <property type="protein sequence ID" value="KUJ13914.1"/>
    <property type="molecule type" value="Genomic_DNA"/>
</dbReference>
<dbReference type="KEGG" id="psco:LY89DRAFT_150148"/>
<reference evidence="1 2" key="1">
    <citation type="submission" date="2015-10" db="EMBL/GenBank/DDBJ databases">
        <title>Full genome of DAOMC 229536 Phialocephala scopiformis, a fungal endophyte of spruce producing the potent anti-insectan compound rugulosin.</title>
        <authorList>
            <consortium name="DOE Joint Genome Institute"/>
            <person name="Walker A.K."/>
            <person name="Frasz S.L."/>
            <person name="Seifert K.A."/>
            <person name="Miller J.D."/>
            <person name="Mondo S.J."/>
            <person name="Labutti K."/>
            <person name="Lipzen A."/>
            <person name="Dockter R."/>
            <person name="Kennedy M."/>
            <person name="Grigoriev I.V."/>
            <person name="Spatafora J.W."/>
        </authorList>
    </citation>
    <scope>NUCLEOTIDE SEQUENCE [LARGE SCALE GENOMIC DNA]</scope>
    <source>
        <strain evidence="1 2">CBS 120377</strain>
    </source>
</reference>
<evidence type="ECO:0000313" key="1">
    <source>
        <dbReference type="EMBL" id="KUJ13914.1"/>
    </source>
</evidence>
<accession>A0A194X1Q4</accession>
<evidence type="ECO:0000313" key="2">
    <source>
        <dbReference type="Proteomes" id="UP000070700"/>
    </source>
</evidence>
<dbReference type="Proteomes" id="UP000070700">
    <property type="component" value="Unassembled WGS sequence"/>
</dbReference>
<protein>
    <submittedName>
        <fullName evidence="1">Uncharacterized protein</fullName>
    </submittedName>
</protein>
<sequence>MIHLAHKHDSQLLLCSMGCRCVELLSFVPKYHPIIPNILLLHFQPPRQPYIYFFVCSHTDSVLLILFSGFGTSLWAAFVVAVPSVWGSCHLVLFCKLSPQLASQHRISKVLDGLSSSWPVDISDRSYSPHSIPSATRKSCKISIISCMHG</sequence>
<dbReference type="InParanoid" id="A0A194X1Q4"/>
<organism evidence="1 2">
    <name type="scientific">Mollisia scopiformis</name>
    <name type="common">Conifer needle endophyte fungus</name>
    <name type="synonym">Phialocephala scopiformis</name>
    <dbReference type="NCBI Taxonomy" id="149040"/>
    <lineage>
        <taxon>Eukaryota</taxon>
        <taxon>Fungi</taxon>
        <taxon>Dikarya</taxon>
        <taxon>Ascomycota</taxon>
        <taxon>Pezizomycotina</taxon>
        <taxon>Leotiomycetes</taxon>
        <taxon>Helotiales</taxon>
        <taxon>Mollisiaceae</taxon>
        <taxon>Mollisia</taxon>
    </lineage>
</organism>
<dbReference type="GeneID" id="28815116"/>
<proteinExistence type="predicted"/>